<gene>
    <name evidence="2" type="ORF">M911_15310</name>
</gene>
<dbReference type="HOGENOM" id="CLU_2167431_0_0_6"/>
<reference evidence="3" key="2">
    <citation type="submission" date="2014-02" db="EMBL/GenBank/DDBJ databases">
        <title>Draft Genome Sequence of extremely halophilic bacteria Halorhodospira halochloris.</title>
        <authorList>
            <person name="Singh K.S."/>
        </authorList>
    </citation>
    <scope>NUCLEOTIDE SEQUENCE [LARGE SCALE GENOMIC DNA]</scope>
    <source>
        <strain evidence="3">A</strain>
    </source>
</reference>
<accession>W8L8X7</accession>
<dbReference type="Proteomes" id="UP000019442">
    <property type="component" value="Chromosome"/>
</dbReference>
<organism evidence="2 3">
    <name type="scientific">Ectothiorhodospira haloalkaliphila</name>
    <dbReference type="NCBI Taxonomy" id="421628"/>
    <lineage>
        <taxon>Bacteria</taxon>
        <taxon>Pseudomonadati</taxon>
        <taxon>Pseudomonadota</taxon>
        <taxon>Gammaproteobacteria</taxon>
        <taxon>Chromatiales</taxon>
        <taxon>Ectothiorhodospiraceae</taxon>
        <taxon>Ectothiorhodospira</taxon>
    </lineage>
</organism>
<dbReference type="EMBL" id="CP007268">
    <property type="protein sequence ID" value="AHK80290.1"/>
    <property type="molecule type" value="Genomic_DNA"/>
</dbReference>
<dbReference type="AlphaFoldDB" id="W8L8X7"/>
<keyword evidence="1" id="KW-0732">Signal</keyword>
<feature type="chain" id="PRO_5004912448" evidence="1">
    <location>
        <begin position="26"/>
        <end position="110"/>
    </location>
</feature>
<name>W8L8X7_9GAMM</name>
<feature type="signal peptide" evidence="1">
    <location>
        <begin position="1"/>
        <end position="25"/>
    </location>
</feature>
<dbReference type="KEGG" id="hhc:M911_15310"/>
<sequence>MRLGACLVVGTWLCVIALPAAGDFAALEGALSDAELEGERAMSDVGTLQMTRVTSNAYMSNTYIERGVSGDNILAPGALAHAQGISTVIQNSGHNVIIQDSTVINLNMAP</sequence>
<protein>
    <submittedName>
        <fullName evidence="2">Uncharacterized protein</fullName>
    </submittedName>
</protein>
<dbReference type="RefSeq" id="WP_025282831.1">
    <property type="nucleotide sequence ID" value="NZ_JBLZQM010000007.1"/>
</dbReference>
<keyword evidence="3" id="KW-1185">Reference proteome</keyword>
<proteinExistence type="predicted"/>
<evidence type="ECO:0000313" key="2">
    <source>
        <dbReference type="EMBL" id="AHK80290.1"/>
    </source>
</evidence>
<evidence type="ECO:0000256" key="1">
    <source>
        <dbReference type="SAM" id="SignalP"/>
    </source>
</evidence>
<evidence type="ECO:0000313" key="3">
    <source>
        <dbReference type="Proteomes" id="UP000019442"/>
    </source>
</evidence>
<reference evidence="2 3" key="1">
    <citation type="journal article" date="2014" name="J Genomics">
        <title>Draft Genome Sequence of the Extremely Halophilic Phototrophic Purple Sulfur Bacterium Halorhodospira halochloris.</title>
        <authorList>
            <person name="Singh K.S."/>
            <person name="Kirksey J."/>
            <person name="Hoff W.D."/>
            <person name="Deole R."/>
        </authorList>
    </citation>
    <scope>NUCLEOTIDE SEQUENCE [LARGE SCALE GENOMIC DNA]</scope>
    <source>
        <strain evidence="2 3">A</strain>
    </source>
</reference>